<gene>
    <name evidence="2" type="ORF">RHGRI_017831</name>
</gene>
<evidence type="ECO:0000313" key="3">
    <source>
        <dbReference type="Proteomes" id="UP000823749"/>
    </source>
</evidence>
<keyword evidence="3" id="KW-1185">Reference proteome</keyword>
<dbReference type="SUPFAM" id="SSF52047">
    <property type="entry name" value="RNI-like"/>
    <property type="match status" value="1"/>
</dbReference>
<comment type="caution">
    <text evidence="2">The sequence shown here is derived from an EMBL/GenBank/DDBJ whole genome shotgun (WGS) entry which is preliminary data.</text>
</comment>
<dbReference type="PROSITE" id="PS50181">
    <property type="entry name" value="FBOX"/>
    <property type="match status" value="1"/>
</dbReference>
<reference evidence="2 3" key="1">
    <citation type="submission" date="2020-08" db="EMBL/GenBank/DDBJ databases">
        <title>Plant Genome Project.</title>
        <authorList>
            <person name="Zhang R.-G."/>
        </authorList>
    </citation>
    <scope>NUCLEOTIDE SEQUENCE [LARGE SCALE GENOMIC DNA]</scope>
    <source>
        <strain evidence="2">WSP0</strain>
        <tissue evidence="2">Leaf</tissue>
    </source>
</reference>
<dbReference type="Proteomes" id="UP000823749">
    <property type="component" value="Chromosome 6"/>
</dbReference>
<dbReference type="Gene3D" id="3.80.10.10">
    <property type="entry name" value="Ribonuclease Inhibitor"/>
    <property type="match status" value="1"/>
</dbReference>
<dbReference type="EMBL" id="JACTNZ010000006">
    <property type="protein sequence ID" value="KAG5545468.1"/>
    <property type="molecule type" value="Genomic_DNA"/>
</dbReference>
<dbReference type="Pfam" id="PF12937">
    <property type="entry name" value="F-box-like"/>
    <property type="match status" value="1"/>
</dbReference>
<dbReference type="PANTHER" id="PTHR31900:SF30">
    <property type="entry name" value="SUPERFAMILY PROTEIN, PUTATIVE-RELATED"/>
    <property type="match status" value="1"/>
</dbReference>
<dbReference type="InterPro" id="IPR001810">
    <property type="entry name" value="F-box_dom"/>
</dbReference>
<dbReference type="InterPro" id="IPR050232">
    <property type="entry name" value="FBL13/AtMIF1-like"/>
</dbReference>
<accession>A0AAV6JZ71</accession>
<dbReference type="SMART" id="SM00256">
    <property type="entry name" value="FBOX"/>
    <property type="match status" value="1"/>
</dbReference>
<dbReference type="InterPro" id="IPR036047">
    <property type="entry name" value="F-box-like_dom_sf"/>
</dbReference>
<evidence type="ECO:0000313" key="2">
    <source>
        <dbReference type="EMBL" id="KAG5545468.1"/>
    </source>
</evidence>
<dbReference type="AlphaFoldDB" id="A0AAV6JZ71"/>
<dbReference type="PANTHER" id="PTHR31900">
    <property type="entry name" value="F-BOX/RNI SUPERFAMILY PROTEIN-RELATED"/>
    <property type="match status" value="1"/>
</dbReference>
<dbReference type="SUPFAM" id="SSF81383">
    <property type="entry name" value="F-box domain"/>
    <property type="match status" value="1"/>
</dbReference>
<protein>
    <recommendedName>
        <fullName evidence="1">F-box domain-containing protein</fullName>
    </recommendedName>
</protein>
<sequence>MKRIIRPTTNIDLPEEILHHIFSFLPIKTLAQTTVLSKHWNQPCLWRSHPHLYFSCLTPESVELIRTVLSRRQPDSNITTFRLSGHVTASCLPDCIDRVMKHGIEQIELDVRLDRSFALPPCLVGCKTLKVLTLNCQNKVKNNCLEAETCFKYPTSGGLPSVHTLSLTNVYFSRGWDLFSGKNFPLLRKLCLKNCRGIPNLFIKCPGLEILELERLWLIYLDFSGIGLLELRVTKCFRGLSSRANILAPSLQSLYWEGKVSVEFTVESFRDLKTFSLWFYYKVPNIATLQSVSTLLSAICFVRSMTFVGSGSRVLETLAKIDSEGGLPCSFNNLITLELHTKMTKDEITGIICLLRSSPILRTITITANSCSHTGNEDLNEKQYWKSQIQNLKSIEVHLKVVRIDVQDVKMHERAVYLGKLLLCHGRALQGMTLNLRSYHVVPSFERQRVQSEIMTFAHASSNVIVSFLPPHTSTRKALLL</sequence>
<organism evidence="2 3">
    <name type="scientific">Rhododendron griersonianum</name>
    <dbReference type="NCBI Taxonomy" id="479676"/>
    <lineage>
        <taxon>Eukaryota</taxon>
        <taxon>Viridiplantae</taxon>
        <taxon>Streptophyta</taxon>
        <taxon>Embryophyta</taxon>
        <taxon>Tracheophyta</taxon>
        <taxon>Spermatophyta</taxon>
        <taxon>Magnoliopsida</taxon>
        <taxon>eudicotyledons</taxon>
        <taxon>Gunneridae</taxon>
        <taxon>Pentapetalae</taxon>
        <taxon>asterids</taxon>
        <taxon>Ericales</taxon>
        <taxon>Ericaceae</taxon>
        <taxon>Ericoideae</taxon>
        <taxon>Rhodoreae</taxon>
        <taxon>Rhododendron</taxon>
    </lineage>
</organism>
<proteinExistence type="predicted"/>
<name>A0AAV6JZ71_9ERIC</name>
<evidence type="ECO:0000259" key="1">
    <source>
        <dbReference type="PROSITE" id="PS50181"/>
    </source>
</evidence>
<dbReference type="InterPro" id="IPR032675">
    <property type="entry name" value="LRR_dom_sf"/>
</dbReference>
<feature type="domain" description="F-box" evidence="1">
    <location>
        <begin position="7"/>
        <end position="57"/>
    </location>
</feature>